<organism evidence="3 4">
    <name type="scientific">Psychroflexus planctonicus</name>
    <dbReference type="NCBI Taxonomy" id="1526575"/>
    <lineage>
        <taxon>Bacteria</taxon>
        <taxon>Pseudomonadati</taxon>
        <taxon>Bacteroidota</taxon>
        <taxon>Flavobacteriia</taxon>
        <taxon>Flavobacteriales</taxon>
        <taxon>Flavobacteriaceae</taxon>
        <taxon>Psychroflexus</taxon>
    </lineage>
</organism>
<feature type="transmembrane region" description="Helical" evidence="2">
    <location>
        <begin position="6"/>
        <end position="22"/>
    </location>
</feature>
<evidence type="ECO:0000313" key="4">
    <source>
        <dbReference type="Proteomes" id="UP000599179"/>
    </source>
</evidence>
<keyword evidence="2" id="KW-0812">Transmembrane</keyword>
<dbReference type="Proteomes" id="UP000599179">
    <property type="component" value="Unassembled WGS sequence"/>
</dbReference>
<feature type="coiled-coil region" evidence="1">
    <location>
        <begin position="28"/>
        <end position="55"/>
    </location>
</feature>
<dbReference type="EMBL" id="BMGM01000002">
    <property type="protein sequence ID" value="GGE26899.1"/>
    <property type="molecule type" value="Genomic_DNA"/>
</dbReference>
<keyword evidence="4" id="KW-1185">Reference proteome</keyword>
<keyword evidence="2" id="KW-1133">Transmembrane helix</keyword>
<evidence type="ECO:0000313" key="3">
    <source>
        <dbReference type="EMBL" id="GGE26899.1"/>
    </source>
</evidence>
<gene>
    <name evidence="3" type="ORF">GCM10010832_04530</name>
</gene>
<keyword evidence="2" id="KW-0472">Membrane</keyword>
<keyword evidence="1" id="KW-0175">Coiled coil</keyword>
<protein>
    <submittedName>
        <fullName evidence="3">Uncharacterized protein</fullName>
    </submittedName>
</protein>
<name>A0ABQ1SEB0_9FLAO</name>
<sequence length="58" mass="6610">MKCTFYLYGFVFSALVALLIFFNSKKGLDKQAEEIKQLEDQVEMLETKLEAASTEANN</sequence>
<accession>A0ABQ1SEB0</accession>
<evidence type="ECO:0000256" key="1">
    <source>
        <dbReference type="SAM" id="Coils"/>
    </source>
</evidence>
<comment type="caution">
    <text evidence="3">The sequence shown here is derived from an EMBL/GenBank/DDBJ whole genome shotgun (WGS) entry which is preliminary data.</text>
</comment>
<dbReference type="RefSeq" id="WP_188457468.1">
    <property type="nucleotide sequence ID" value="NZ_BMGM01000002.1"/>
</dbReference>
<reference evidence="4" key="1">
    <citation type="journal article" date="2019" name="Int. J. Syst. Evol. Microbiol.">
        <title>The Global Catalogue of Microorganisms (GCM) 10K type strain sequencing project: providing services to taxonomists for standard genome sequencing and annotation.</title>
        <authorList>
            <consortium name="The Broad Institute Genomics Platform"/>
            <consortium name="The Broad Institute Genome Sequencing Center for Infectious Disease"/>
            <person name="Wu L."/>
            <person name="Ma J."/>
        </authorList>
    </citation>
    <scope>NUCLEOTIDE SEQUENCE [LARGE SCALE GENOMIC DNA]</scope>
    <source>
        <strain evidence="4">CGMCC 1.12931</strain>
    </source>
</reference>
<proteinExistence type="predicted"/>
<evidence type="ECO:0000256" key="2">
    <source>
        <dbReference type="SAM" id="Phobius"/>
    </source>
</evidence>